<comment type="caution">
    <text evidence="1">The sequence shown here is derived from an EMBL/GenBank/DDBJ whole genome shotgun (WGS) entry which is preliminary data.</text>
</comment>
<protein>
    <submittedName>
        <fullName evidence="1">Uncharacterized protein</fullName>
    </submittedName>
</protein>
<dbReference type="Proteomes" id="UP000588604">
    <property type="component" value="Unassembled WGS sequence"/>
</dbReference>
<proteinExistence type="predicted"/>
<name>A0A841MNV5_9BACT</name>
<keyword evidence="2" id="KW-1185">Reference proteome</keyword>
<dbReference type="AlphaFoldDB" id="A0A841MNV5"/>
<accession>A0A841MNV5</accession>
<reference evidence="1 2" key="1">
    <citation type="submission" date="2020-08" db="EMBL/GenBank/DDBJ databases">
        <title>Genomic Encyclopedia of Type Strains, Phase IV (KMG-IV): sequencing the most valuable type-strain genomes for metagenomic binning, comparative biology and taxonomic classification.</title>
        <authorList>
            <person name="Goeker M."/>
        </authorList>
    </citation>
    <scope>NUCLEOTIDE SEQUENCE [LARGE SCALE GENOMIC DNA]</scope>
    <source>
        <strain evidence="1 2">DSM 102044</strain>
    </source>
</reference>
<dbReference type="RefSeq" id="WP_184497959.1">
    <property type="nucleotide sequence ID" value="NZ_JACIJO010000004.1"/>
</dbReference>
<dbReference type="EMBL" id="JACIJO010000004">
    <property type="protein sequence ID" value="MBB6328663.1"/>
    <property type="molecule type" value="Genomic_DNA"/>
</dbReference>
<sequence>MPDSVLASYSFLPWVRQGLGNEILEADFLGNAIPNNASVERPEITVTTKVKASKGETSQTHSITKTVKVQGPGDVLGINSNSIIRVHPKKGVTNYETNNLCYIEFYEEDLPWRFTPAKPVGNKLRPWLALIVLRENEFEKSTGGTPTPFINITNDALPSVFCNEKDTFALAHVHVLEDLGDSPSNPANQLSNKLSKNPDLALSRVLCARKLKYTNPNPSLDYDPNLYHAFLVPAFETGRLAGLGLDTEGVPAQKSSWSRSAINGGTNPSSYPYYFTWTFKVDEGGDFESLAQLLEARELPENIGKREMEMTDIGFGIKPVGEDAVGYVEGAMRHPDYQTAPWPMSDQDLKNQLRDVLNLSFNLQDTAPLVNPSFFYSPLVEEDPIITPPIYGKWHKGILKLSANSNDWIHRINLHPSNRSAAGLGVQVVQKHQEKFMEMAWEQIGDINEANQKIRESELMKRATKALATKKVFKLDKFDLINATGKAFEMMKLDPANTIKNAVKKSTVPTAIRSGSFLKVANNFTPTALMNKGKDGAFDILNKSFYQNLNKPIGADGKISAAPVKSEPKIVLPTLNALEAINSVVLNPPVSFMEHLANAILEFPNVNFNTNQVLAKLPSDFTEDQKARATSILNGITNKSLKGQERNLTVNSEIFDSKISTNFQEGFYGPADQVKFIRKEVPAGDSFYFKHSEVLLERQNYLDSFQNKFVSKVNNSSVVKVFKKPVRAVLPLDLHDKIRVKLDPIINFNRKLSSFFTANFINNNKPIMAYPRFPIPVYDYLKEISPDYIIPNISEIEPNTITLMETNREFIESFLMGMNHEFSRELLWREFPTDMRGSYFRHFWEYDNDPMNSVELGDDYEAYVEAMLTNQNARADIKEIHKWNKALGKNEEKPGPDLVLLIKGDLLRKYPNTLVYAQKAVYKNGNPALPRQLSDYEVAKNVKWPIISGSIEPDVYFFGFELSQEEANGNRTNNPGWFFVLRERPGQVSFGLDDLDGALDNTPDNWDQVTWEHITGNAANQPPYLKINGVNINLSPGGTGPRAAQWGASSSDMAYILYQSPILFARHASTMLND</sequence>
<gene>
    <name evidence="1" type="ORF">FHS59_004319</name>
</gene>
<evidence type="ECO:0000313" key="1">
    <source>
        <dbReference type="EMBL" id="MBB6328663.1"/>
    </source>
</evidence>
<evidence type="ECO:0000313" key="2">
    <source>
        <dbReference type="Proteomes" id="UP000588604"/>
    </source>
</evidence>
<organism evidence="1 2">
    <name type="scientific">Algoriphagus iocasae</name>
    <dbReference type="NCBI Taxonomy" id="1836499"/>
    <lineage>
        <taxon>Bacteria</taxon>
        <taxon>Pseudomonadati</taxon>
        <taxon>Bacteroidota</taxon>
        <taxon>Cytophagia</taxon>
        <taxon>Cytophagales</taxon>
        <taxon>Cyclobacteriaceae</taxon>
        <taxon>Algoriphagus</taxon>
    </lineage>
</organism>